<evidence type="ECO:0000313" key="2">
    <source>
        <dbReference type="EMBL" id="RDT53457.1"/>
    </source>
</evidence>
<gene>
    <name evidence="2" type="ORF">DXF87_25765</name>
</gene>
<reference evidence="2 3" key="1">
    <citation type="submission" date="2018-07" db="EMBL/GenBank/DDBJ databases">
        <title>The use of a cohorting ward and systematic surveillance cultures for the control of a Klebsiella pneumoniae carbapenemase (KPC)-producing Enterobacteriaceae outbreak.</title>
        <authorList>
            <person name="Doi Y."/>
        </authorList>
    </citation>
    <scope>NUCLEOTIDE SEQUENCE [LARGE SCALE GENOMIC DNA]</scope>
    <source>
        <strain evidence="2 3">1-RC-17-04017</strain>
    </source>
</reference>
<dbReference type="PANTHER" id="PTHR42828:SF3">
    <property type="entry name" value="THREONYLCARBAMOYL-AMP SYNTHASE"/>
    <property type="match status" value="1"/>
</dbReference>
<dbReference type="InterPro" id="IPR017945">
    <property type="entry name" value="DHBP_synth_RibB-like_a/b_dom"/>
</dbReference>
<dbReference type="InterPro" id="IPR006070">
    <property type="entry name" value="Sua5-like_dom"/>
</dbReference>
<dbReference type="InterPro" id="IPR052532">
    <property type="entry name" value="SUA5_domain"/>
</dbReference>
<dbReference type="Proteomes" id="UP000255291">
    <property type="component" value="Unassembled WGS sequence"/>
</dbReference>
<dbReference type="EMBL" id="QRBW01000250">
    <property type="protein sequence ID" value="RDT53457.1"/>
    <property type="molecule type" value="Genomic_DNA"/>
</dbReference>
<organism evidence="2 3">
    <name type="scientific">Enterobacter roggenkampii</name>
    <dbReference type="NCBI Taxonomy" id="1812935"/>
    <lineage>
        <taxon>Bacteria</taxon>
        <taxon>Pseudomonadati</taxon>
        <taxon>Pseudomonadota</taxon>
        <taxon>Gammaproteobacteria</taxon>
        <taxon>Enterobacterales</taxon>
        <taxon>Enterobacteriaceae</taxon>
        <taxon>Enterobacter</taxon>
        <taxon>Enterobacter cloacae complex</taxon>
    </lineage>
</organism>
<feature type="non-terminal residue" evidence="2">
    <location>
        <position position="52"/>
    </location>
</feature>
<name>A0ABD7GNW2_9ENTR</name>
<evidence type="ECO:0000313" key="3">
    <source>
        <dbReference type="Proteomes" id="UP000255291"/>
    </source>
</evidence>
<comment type="caution">
    <text evidence="2">The sequence shown here is derived from an EMBL/GenBank/DDBJ whole genome shotgun (WGS) entry which is preliminary data.</text>
</comment>
<protein>
    <submittedName>
        <fullName evidence="2">Threonylcarbamoyl-AMP synthase</fullName>
    </submittedName>
</protein>
<dbReference type="SUPFAM" id="SSF55821">
    <property type="entry name" value="YrdC/RibB"/>
    <property type="match status" value="1"/>
</dbReference>
<dbReference type="PANTHER" id="PTHR42828">
    <property type="entry name" value="DHBP SYNTHASE RIBB-LIKE ALPHA/BETA DOMAIN-CONTAINING PROTEIN"/>
    <property type="match status" value="1"/>
</dbReference>
<dbReference type="RefSeq" id="WP_205744070.1">
    <property type="nucleotide sequence ID" value="NZ_QRBW01000250.1"/>
</dbReference>
<accession>A0ABD7GNW2</accession>
<evidence type="ECO:0000259" key="1">
    <source>
        <dbReference type="Pfam" id="PF01300"/>
    </source>
</evidence>
<feature type="domain" description="YrdC-like" evidence="1">
    <location>
        <begin position="22"/>
        <end position="52"/>
    </location>
</feature>
<dbReference type="AlphaFoldDB" id="A0ABD7GNW2"/>
<proteinExistence type="predicted"/>
<dbReference type="Gene3D" id="3.90.870.10">
    <property type="entry name" value="DHBP synthase"/>
    <property type="match status" value="1"/>
</dbReference>
<sequence length="52" mass="5867">MLHLHVHPENPQQRLIEQAVERIRAGDVVVYPTDAAYAIGCQIGNKNAMERI</sequence>
<dbReference type="Pfam" id="PF01300">
    <property type="entry name" value="Sua5_yciO_yrdC"/>
    <property type="match status" value="1"/>
</dbReference>